<sequence>MWRRFSSQAFLQGEGVSANPRFHDEYTVGWICALPIELDAAKAMLDDIHPSLPIPAVDENSYTLGSIGGHNVAIACLPKQTIGTTAAAKVVTQMQHTFAIKIGLLVGVGGGIPSRLKLGDVVVGTEWVQWDFGRVVQGGFQQTSKRNTPPNNLLTAISKLRALRRMDRAQGGGKYFKFAINTFFKFHPSLRGSTLLTSTARIRPACVRYGLIASGNRVIKDAECRDEIDRSLGGDVLCIEMEAAGLLNFPYIPIRGICDYADSQKNDDWQQYAAAAAAGYARELLESIHPGGQSIESFIRRLRMSNPMHGARVVVLGAVMVVLTFHLLLFFMTLVLFFHRRQILFTERYNMYCPLSISPLHGDDHERGWPIIT</sequence>
<dbReference type="InterPro" id="IPR000845">
    <property type="entry name" value="Nucleoside_phosphorylase_d"/>
</dbReference>
<name>A0A7C8JCP6_ORBOL</name>
<dbReference type="EMBL" id="WIQW01000004">
    <property type="protein sequence ID" value="KAF3111327.1"/>
    <property type="molecule type" value="Genomic_DNA"/>
</dbReference>
<dbReference type="PANTHER" id="PTHR46082">
    <property type="entry name" value="ATP/GTP-BINDING PROTEIN-RELATED"/>
    <property type="match status" value="1"/>
</dbReference>
<dbReference type="GO" id="GO:0009116">
    <property type="term" value="P:nucleoside metabolic process"/>
    <property type="evidence" value="ECO:0007669"/>
    <property type="project" value="InterPro"/>
</dbReference>
<dbReference type="SUPFAM" id="SSF53167">
    <property type="entry name" value="Purine and uridine phosphorylases"/>
    <property type="match status" value="1"/>
</dbReference>
<dbReference type="PANTHER" id="PTHR46082:SF11">
    <property type="entry name" value="AAA+ ATPASE DOMAIN-CONTAINING PROTEIN-RELATED"/>
    <property type="match status" value="1"/>
</dbReference>
<organism evidence="3 4">
    <name type="scientific">Orbilia oligospora</name>
    <name type="common">Nematode-trapping fungus</name>
    <name type="synonym">Arthrobotrys oligospora</name>
    <dbReference type="NCBI Taxonomy" id="2813651"/>
    <lineage>
        <taxon>Eukaryota</taxon>
        <taxon>Fungi</taxon>
        <taxon>Dikarya</taxon>
        <taxon>Ascomycota</taxon>
        <taxon>Pezizomycotina</taxon>
        <taxon>Orbiliomycetes</taxon>
        <taxon>Orbiliales</taxon>
        <taxon>Orbiliaceae</taxon>
        <taxon>Orbilia</taxon>
    </lineage>
</organism>
<dbReference type="GO" id="GO:0003824">
    <property type="term" value="F:catalytic activity"/>
    <property type="evidence" value="ECO:0007669"/>
    <property type="project" value="InterPro"/>
</dbReference>
<dbReference type="AlphaFoldDB" id="A0A7C8JCP6"/>
<comment type="caution">
    <text evidence="3">The sequence shown here is derived from an EMBL/GenBank/DDBJ whole genome shotgun (WGS) entry which is preliminary data.</text>
</comment>
<dbReference type="Gene3D" id="3.40.50.1580">
    <property type="entry name" value="Nucleoside phosphorylase domain"/>
    <property type="match status" value="1"/>
</dbReference>
<evidence type="ECO:0000313" key="3">
    <source>
        <dbReference type="EMBL" id="KAF3111327.1"/>
    </source>
</evidence>
<evidence type="ECO:0000256" key="1">
    <source>
        <dbReference type="SAM" id="Phobius"/>
    </source>
</evidence>
<dbReference type="Pfam" id="PF01048">
    <property type="entry name" value="PNP_UDP_1"/>
    <property type="match status" value="1"/>
</dbReference>
<reference evidence="3 4" key="1">
    <citation type="submission" date="2019-06" db="EMBL/GenBank/DDBJ databases">
        <authorList>
            <person name="Palmer J.M."/>
        </authorList>
    </citation>
    <scope>NUCLEOTIDE SEQUENCE [LARGE SCALE GENOMIC DNA]</scope>
    <source>
        <strain evidence="3 4">TWF102</strain>
    </source>
</reference>
<proteinExistence type="predicted"/>
<keyword evidence="1" id="KW-0812">Transmembrane</keyword>
<dbReference type="InterPro" id="IPR053137">
    <property type="entry name" value="NLR-like"/>
</dbReference>
<evidence type="ECO:0000313" key="4">
    <source>
        <dbReference type="Proteomes" id="UP000475325"/>
    </source>
</evidence>
<evidence type="ECO:0000259" key="2">
    <source>
        <dbReference type="Pfam" id="PF01048"/>
    </source>
</evidence>
<accession>A0A7C8JCP6</accession>
<dbReference type="Proteomes" id="UP000475325">
    <property type="component" value="Unassembled WGS sequence"/>
</dbReference>
<feature type="domain" description="Nucleoside phosphorylase" evidence="2">
    <location>
        <begin position="28"/>
        <end position="285"/>
    </location>
</feature>
<dbReference type="InterPro" id="IPR035994">
    <property type="entry name" value="Nucleoside_phosphorylase_sf"/>
</dbReference>
<gene>
    <name evidence="3" type="ORF">TWF102_007000</name>
</gene>
<feature type="transmembrane region" description="Helical" evidence="1">
    <location>
        <begin position="313"/>
        <end position="338"/>
    </location>
</feature>
<protein>
    <recommendedName>
        <fullName evidence="2">Nucleoside phosphorylase domain-containing protein</fullName>
    </recommendedName>
</protein>
<keyword evidence="1" id="KW-1133">Transmembrane helix</keyword>
<keyword evidence="1" id="KW-0472">Membrane</keyword>